<feature type="transmembrane region" description="Helical" evidence="5">
    <location>
        <begin position="143"/>
        <end position="161"/>
    </location>
</feature>
<sequence>MTSLMGTTIQRVAMLFFYVGLSSAFSPHPAQSYPIYAPGTMYIYDSALVLDDGYQLSVQGILAGIIFMVVGLLLWLRGFDYGRTIQHFTTGFTTFGLIAWVMLANFEPAATYGVNRWTIYLIVPTCIGFLGGLFIWGCDHLAVYLSLLGAQGGIAIGLWVLGWRSGLSITSTWGQAVLLSILAGFGFIWGACHPIGSMMGSSFAGAYLLFIGLDFFFHTGFTYCAMTTLDANKNHSK</sequence>
<dbReference type="STRING" id="101127.A0A1X2GM60"/>
<reference evidence="8 9" key="1">
    <citation type="submission" date="2016-07" db="EMBL/GenBank/DDBJ databases">
        <title>Pervasive Adenine N6-methylation of Active Genes in Fungi.</title>
        <authorList>
            <consortium name="DOE Joint Genome Institute"/>
            <person name="Mondo S.J."/>
            <person name="Dannebaum R.O."/>
            <person name="Kuo R.C."/>
            <person name="Labutti K."/>
            <person name="Haridas S."/>
            <person name="Kuo A."/>
            <person name="Salamov A."/>
            <person name="Ahrendt S.R."/>
            <person name="Lipzen A."/>
            <person name="Sullivan W."/>
            <person name="Andreopoulos W.B."/>
            <person name="Clum A."/>
            <person name="Lindquist E."/>
            <person name="Daum C."/>
            <person name="Ramamoorthy G.K."/>
            <person name="Gryganskyi A."/>
            <person name="Culley D."/>
            <person name="Magnuson J.K."/>
            <person name="James T.Y."/>
            <person name="O'Malley M.A."/>
            <person name="Stajich J.E."/>
            <person name="Spatafora J.W."/>
            <person name="Visel A."/>
            <person name="Grigoriev I.V."/>
        </authorList>
    </citation>
    <scope>NUCLEOTIDE SEQUENCE [LARGE SCALE GENOMIC DNA]</scope>
    <source>
        <strain evidence="8 9">NRRL 3301</strain>
    </source>
</reference>
<feature type="transmembrane region" description="Helical" evidence="5">
    <location>
        <begin position="118"/>
        <end position="136"/>
    </location>
</feature>
<gene>
    <name evidence="8" type="ORF">DM01DRAFT_314073</name>
</gene>
<feature type="domain" description="TM7S3/TM198-like" evidence="7">
    <location>
        <begin position="64"/>
        <end position="226"/>
    </location>
</feature>
<keyword evidence="9" id="KW-1185">Reference proteome</keyword>
<evidence type="ECO:0000256" key="4">
    <source>
        <dbReference type="ARBA" id="ARBA00023136"/>
    </source>
</evidence>
<dbReference type="AlphaFoldDB" id="A0A1X2GM60"/>
<keyword evidence="6" id="KW-0732">Signal</keyword>
<dbReference type="InterPro" id="IPR025256">
    <property type="entry name" value="TM7S3/TM198-like_dom"/>
</dbReference>
<evidence type="ECO:0000256" key="3">
    <source>
        <dbReference type="ARBA" id="ARBA00022989"/>
    </source>
</evidence>
<evidence type="ECO:0000259" key="7">
    <source>
        <dbReference type="Pfam" id="PF13886"/>
    </source>
</evidence>
<name>A0A1X2GM60_9FUNG</name>
<feature type="signal peptide" evidence="6">
    <location>
        <begin position="1"/>
        <end position="24"/>
    </location>
</feature>
<evidence type="ECO:0000256" key="1">
    <source>
        <dbReference type="ARBA" id="ARBA00004141"/>
    </source>
</evidence>
<keyword evidence="4 5" id="KW-0472">Membrane</keyword>
<keyword evidence="3 5" id="KW-1133">Transmembrane helix</keyword>
<protein>
    <recommendedName>
        <fullName evidence="7">TM7S3/TM198-like domain-containing protein</fullName>
    </recommendedName>
</protein>
<dbReference type="OrthoDB" id="102260at2759"/>
<comment type="subcellular location">
    <subcellularLocation>
        <location evidence="1">Membrane</location>
        <topology evidence="1">Multi-pass membrane protein</topology>
    </subcellularLocation>
</comment>
<evidence type="ECO:0000313" key="8">
    <source>
        <dbReference type="EMBL" id="ORX56991.1"/>
    </source>
</evidence>
<feature type="chain" id="PRO_5012010183" description="TM7S3/TM198-like domain-containing protein" evidence="6">
    <location>
        <begin position="25"/>
        <end position="237"/>
    </location>
</feature>
<feature type="transmembrane region" description="Helical" evidence="5">
    <location>
        <begin position="56"/>
        <end position="76"/>
    </location>
</feature>
<comment type="caution">
    <text evidence="8">The sequence shown here is derived from an EMBL/GenBank/DDBJ whole genome shotgun (WGS) entry which is preliminary data.</text>
</comment>
<evidence type="ECO:0000256" key="6">
    <source>
        <dbReference type="SAM" id="SignalP"/>
    </source>
</evidence>
<dbReference type="Proteomes" id="UP000242146">
    <property type="component" value="Unassembled WGS sequence"/>
</dbReference>
<feature type="transmembrane region" description="Helical" evidence="5">
    <location>
        <begin position="204"/>
        <end position="229"/>
    </location>
</feature>
<accession>A0A1X2GM60</accession>
<dbReference type="GO" id="GO:0016020">
    <property type="term" value="C:membrane"/>
    <property type="evidence" value="ECO:0007669"/>
    <property type="project" value="UniProtKB-SubCell"/>
</dbReference>
<evidence type="ECO:0000313" key="9">
    <source>
        <dbReference type="Proteomes" id="UP000242146"/>
    </source>
</evidence>
<proteinExistence type="predicted"/>
<feature type="transmembrane region" description="Helical" evidence="5">
    <location>
        <begin position="173"/>
        <end position="192"/>
    </location>
</feature>
<feature type="transmembrane region" description="Helical" evidence="5">
    <location>
        <begin position="88"/>
        <end position="106"/>
    </location>
</feature>
<dbReference type="Pfam" id="PF13886">
    <property type="entry name" value="TM7S3_TM198"/>
    <property type="match status" value="1"/>
</dbReference>
<dbReference type="EMBL" id="MCGT01000009">
    <property type="protein sequence ID" value="ORX56991.1"/>
    <property type="molecule type" value="Genomic_DNA"/>
</dbReference>
<organism evidence="8 9">
    <name type="scientific">Hesseltinella vesiculosa</name>
    <dbReference type="NCBI Taxonomy" id="101127"/>
    <lineage>
        <taxon>Eukaryota</taxon>
        <taxon>Fungi</taxon>
        <taxon>Fungi incertae sedis</taxon>
        <taxon>Mucoromycota</taxon>
        <taxon>Mucoromycotina</taxon>
        <taxon>Mucoromycetes</taxon>
        <taxon>Mucorales</taxon>
        <taxon>Cunninghamellaceae</taxon>
        <taxon>Hesseltinella</taxon>
    </lineage>
</organism>
<keyword evidence="2 5" id="KW-0812">Transmembrane</keyword>
<evidence type="ECO:0000256" key="2">
    <source>
        <dbReference type="ARBA" id="ARBA00022692"/>
    </source>
</evidence>
<evidence type="ECO:0000256" key="5">
    <source>
        <dbReference type="SAM" id="Phobius"/>
    </source>
</evidence>